<sequence>MVHRVVYARTLQCYPFEYLLDCHKLPICCIRIQKFQKETFVHEWLLSLLIIKEILSLYE</sequence>
<feature type="non-terminal residue" evidence="1">
    <location>
        <position position="59"/>
    </location>
</feature>
<reference evidence="1 2" key="1">
    <citation type="submission" date="2024-04" db="EMBL/GenBank/DDBJ databases">
        <authorList>
            <person name="Rising A."/>
            <person name="Reimegard J."/>
            <person name="Sonavane S."/>
            <person name="Akerstrom W."/>
            <person name="Nylinder S."/>
            <person name="Hedman E."/>
            <person name="Kallberg Y."/>
        </authorList>
    </citation>
    <scope>NUCLEOTIDE SEQUENCE [LARGE SCALE GENOMIC DNA]</scope>
</reference>
<organism evidence="1 2">
    <name type="scientific">Larinioides sclopetarius</name>
    <dbReference type="NCBI Taxonomy" id="280406"/>
    <lineage>
        <taxon>Eukaryota</taxon>
        <taxon>Metazoa</taxon>
        <taxon>Ecdysozoa</taxon>
        <taxon>Arthropoda</taxon>
        <taxon>Chelicerata</taxon>
        <taxon>Arachnida</taxon>
        <taxon>Araneae</taxon>
        <taxon>Araneomorphae</taxon>
        <taxon>Entelegynae</taxon>
        <taxon>Araneoidea</taxon>
        <taxon>Araneidae</taxon>
        <taxon>Larinioides</taxon>
    </lineage>
</organism>
<dbReference type="EMBL" id="CAXIEN010000196">
    <property type="protein sequence ID" value="CAL1285920.1"/>
    <property type="molecule type" value="Genomic_DNA"/>
</dbReference>
<accession>A0AAV2AQ93</accession>
<gene>
    <name evidence="1" type="ORF">LARSCL_LOCUS13982</name>
</gene>
<name>A0AAV2AQ93_9ARAC</name>
<evidence type="ECO:0000313" key="2">
    <source>
        <dbReference type="Proteomes" id="UP001497382"/>
    </source>
</evidence>
<keyword evidence="2" id="KW-1185">Reference proteome</keyword>
<protein>
    <submittedName>
        <fullName evidence="1">Uncharacterized protein</fullName>
    </submittedName>
</protein>
<proteinExistence type="predicted"/>
<evidence type="ECO:0000313" key="1">
    <source>
        <dbReference type="EMBL" id="CAL1285920.1"/>
    </source>
</evidence>
<dbReference type="AlphaFoldDB" id="A0AAV2AQ93"/>
<comment type="caution">
    <text evidence="1">The sequence shown here is derived from an EMBL/GenBank/DDBJ whole genome shotgun (WGS) entry which is preliminary data.</text>
</comment>
<dbReference type="Proteomes" id="UP001497382">
    <property type="component" value="Unassembled WGS sequence"/>
</dbReference>